<dbReference type="EMBL" id="SACK01000004">
    <property type="protein sequence ID" value="RVU00763.1"/>
    <property type="molecule type" value="Genomic_DNA"/>
</dbReference>
<evidence type="ECO:0000313" key="3">
    <source>
        <dbReference type="EMBL" id="RVU00763.1"/>
    </source>
</evidence>
<evidence type="ECO:0000256" key="1">
    <source>
        <dbReference type="ARBA" id="ARBA00011959"/>
    </source>
</evidence>
<dbReference type="Gene3D" id="3.40.50.1360">
    <property type="match status" value="1"/>
</dbReference>
<dbReference type="InterPro" id="IPR037171">
    <property type="entry name" value="NagB/RpiA_transferase-like"/>
</dbReference>
<dbReference type="Pfam" id="PF06026">
    <property type="entry name" value="Rib_5-P_isom_A"/>
    <property type="match status" value="1"/>
</dbReference>
<keyword evidence="4" id="KW-1185">Reference proteome</keyword>
<sequence length="49" mass="5494">MYFDGCDQLDYELNALKSGGEVHTAEEILASMAGRFMLMGDERMSILAY</sequence>
<organism evidence="3 4">
    <name type="scientific">Mucilaginibacter limnophilus</name>
    <dbReference type="NCBI Taxonomy" id="1932778"/>
    <lineage>
        <taxon>Bacteria</taxon>
        <taxon>Pseudomonadati</taxon>
        <taxon>Bacteroidota</taxon>
        <taxon>Sphingobacteriia</taxon>
        <taxon>Sphingobacteriales</taxon>
        <taxon>Sphingobacteriaceae</taxon>
        <taxon>Mucilaginibacter</taxon>
    </lineage>
</organism>
<dbReference type="Proteomes" id="UP000282759">
    <property type="component" value="Unassembled WGS sequence"/>
</dbReference>
<dbReference type="InterPro" id="IPR004788">
    <property type="entry name" value="Ribose5P_isomerase_type_A"/>
</dbReference>
<reference evidence="3 4" key="1">
    <citation type="submission" date="2019-01" db="EMBL/GenBank/DDBJ databases">
        <authorList>
            <person name="Chen W.-M."/>
        </authorList>
    </citation>
    <scope>NUCLEOTIDE SEQUENCE [LARGE SCALE GENOMIC DNA]</scope>
    <source>
        <strain evidence="3 4">YBJ-36</strain>
    </source>
</reference>
<dbReference type="EC" id="5.3.1.6" evidence="1"/>
<evidence type="ECO:0000313" key="4">
    <source>
        <dbReference type="Proteomes" id="UP000282759"/>
    </source>
</evidence>
<dbReference type="GO" id="GO:0009052">
    <property type="term" value="P:pentose-phosphate shunt, non-oxidative branch"/>
    <property type="evidence" value="ECO:0007669"/>
    <property type="project" value="InterPro"/>
</dbReference>
<gene>
    <name evidence="3" type="ORF">EOD41_11915</name>
</gene>
<dbReference type="AlphaFoldDB" id="A0A437MSY3"/>
<accession>A0A437MSY3</accession>
<evidence type="ECO:0000256" key="2">
    <source>
        <dbReference type="ARBA" id="ARBA00023235"/>
    </source>
</evidence>
<proteinExistence type="predicted"/>
<dbReference type="OrthoDB" id="5870696at2"/>
<protein>
    <recommendedName>
        <fullName evidence="1">ribose-5-phosphate isomerase</fullName>
        <ecNumber evidence="1">5.3.1.6</ecNumber>
    </recommendedName>
</protein>
<comment type="caution">
    <text evidence="3">The sequence shown here is derived from an EMBL/GenBank/DDBJ whole genome shotgun (WGS) entry which is preliminary data.</text>
</comment>
<keyword evidence="2" id="KW-0413">Isomerase</keyword>
<dbReference type="SUPFAM" id="SSF100950">
    <property type="entry name" value="NagB/RpiA/CoA transferase-like"/>
    <property type="match status" value="1"/>
</dbReference>
<dbReference type="GO" id="GO:0004751">
    <property type="term" value="F:ribose-5-phosphate isomerase activity"/>
    <property type="evidence" value="ECO:0007669"/>
    <property type="project" value="UniProtKB-EC"/>
</dbReference>
<name>A0A437MSY3_9SPHI</name>